<accession>A0A7G2ESI7</accession>
<dbReference type="Proteomes" id="UP000516314">
    <property type="component" value="Chromosome 3"/>
</dbReference>
<organism evidence="1 2">
    <name type="scientific">Arabidopsis thaliana</name>
    <name type="common">Mouse-ear cress</name>
    <dbReference type="NCBI Taxonomy" id="3702"/>
    <lineage>
        <taxon>Eukaryota</taxon>
        <taxon>Viridiplantae</taxon>
        <taxon>Streptophyta</taxon>
        <taxon>Embryophyta</taxon>
        <taxon>Tracheophyta</taxon>
        <taxon>Spermatophyta</taxon>
        <taxon>Magnoliopsida</taxon>
        <taxon>eudicotyledons</taxon>
        <taxon>Gunneridae</taxon>
        <taxon>Pentapetalae</taxon>
        <taxon>rosids</taxon>
        <taxon>malvids</taxon>
        <taxon>Brassicales</taxon>
        <taxon>Brassicaceae</taxon>
        <taxon>Camelineae</taxon>
        <taxon>Arabidopsis</taxon>
    </lineage>
</organism>
<protein>
    <submittedName>
        <fullName evidence="1">(thale cress) hypothetical protein</fullName>
    </submittedName>
</protein>
<evidence type="ECO:0000313" key="2">
    <source>
        <dbReference type="Proteomes" id="UP000516314"/>
    </source>
</evidence>
<dbReference type="EMBL" id="LR881468">
    <property type="protein sequence ID" value="CAD5324807.1"/>
    <property type="molecule type" value="Genomic_DNA"/>
</dbReference>
<name>A0A7G2ESI7_ARATH</name>
<sequence length="105" mass="12396">MISDSSDEDEDPILLRDLRIKRAMGDKLVVRSTFFTSIEFKETILECSLNHFNVVQNEWEKESYNEKEYAANLNILRCYDDALSDDVMREEPHTWSMSFYRLGSC</sequence>
<evidence type="ECO:0000313" key="1">
    <source>
        <dbReference type="EMBL" id="CAD5324807.1"/>
    </source>
</evidence>
<gene>
    <name evidence="1" type="ORF">AT9943_LOCUS12686</name>
</gene>
<proteinExistence type="predicted"/>
<reference evidence="1 2" key="1">
    <citation type="submission" date="2020-09" db="EMBL/GenBank/DDBJ databases">
        <authorList>
            <person name="Ashkenazy H."/>
        </authorList>
    </citation>
    <scope>NUCLEOTIDE SEQUENCE [LARGE SCALE GENOMIC DNA]</scope>
    <source>
        <strain evidence="2">cv. Cdm-0</strain>
    </source>
</reference>
<dbReference type="AlphaFoldDB" id="A0A7G2ESI7"/>